<feature type="domain" description="Helix-hairpin-helix DNA-binding motif class 1" evidence="3">
    <location>
        <begin position="348"/>
        <end position="367"/>
    </location>
</feature>
<dbReference type="GO" id="GO:0003677">
    <property type="term" value="F:DNA binding"/>
    <property type="evidence" value="ECO:0007669"/>
    <property type="project" value="UniProtKB-KW"/>
</dbReference>
<proteinExistence type="predicted"/>
<dbReference type="SMART" id="SM00278">
    <property type="entry name" value="HhH1"/>
    <property type="match status" value="2"/>
</dbReference>
<dbReference type="Pfam" id="PF10531">
    <property type="entry name" value="SLBB"/>
    <property type="match status" value="1"/>
</dbReference>
<dbReference type="Pfam" id="PF12836">
    <property type="entry name" value="HHH_3"/>
    <property type="match status" value="1"/>
</dbReference>
<dbReference type="PANTHER" id="PTHR21180">
    <property type="entry name" value="ENDONUCLEASE/EXONUCLEASE/PHOSPHATASE FAMILY DOMAIN-CONTAINING PROTEIN 1"/>
    <property type="match status" value="1"/>
</dbReference>
<dbReference type="SUPFAM" id="SSF47781">
    <property type="entry name" value="RuvA domain 2-like"/>
    <property type="match status" value="1"/>
</dbReference>
<dbReference type="Proteomes" id="UP001239522">
    <property type="component" value="Chromosome"/>
</dbReference>
<evidence type="ECO:0000313" key="4">
    <source>
        <dbReference type="EMBL" id="WLQ33746.1"/>
    </source>
</evidence>
<dbReference type="InterPro" id="IPR010994">
    <property type="entry name" value="RuvA_2-like"/>
</dbReference>
<evidence type="ECO:0000313" key="5">
    <source>
        <dbReference type="Proteomes" id="UP001239522"/>
    </source>
</evidence>
<protein>
    <submittedName>
        <fullName evidence="4">ComEA family DNA-binding protein</fullName>
    </submittedName>
</protein>
<feature type="region of interest" description="Disordered" evidence="1">
    <location>
        <begin position="76"/>
        <end position="147"/>
    </location>
</feature>
<keyword evidence="4" id="KW-0238">DNA-binding</keyword>
<feature type="compositionally biased region" description="Low complexity" evidence="1">
    <location>
        <begin position="94"/>
        <end position="107"/>
    </location>
</feature>
<sequence length="400" mass="38954">MASRSHRATSGPGGPGAGPGSGPGRAPASDGRFRRATGPGPGRRRRTTGRTEAAALAAAARSRADALMAGGYGGRVARWGVDGAEPGEGGAGPPGEAVPGRARASAPALPPASALPPAPAVPASASPPSSAAPVPASASPSDAGAPGSAEAVASAASAPMGRWAAGVLAVRERLPMWVQLRCGLEPKTLAALAVILVAAAVFAGIHFWSAGPEGVEAPDVVGEAAHGPGPVTDPDADMAATGRPEPSPGPAAVPGAGGQIVVDVSGKVRNPGLQRLPSGARVDDALDAAGGARPGTDLAGLNRARVLMDGEQIVVGAPPAPAPASGAGGPAAAGGGTGPVSLNTATADQLEGLPGVGPVLAQHIVEYRTEHGGFRSVDELREVNGIGDRRFADLRPRVQP</sequence>
<feature type="compositionally biased region" description="Gly residues" evidence="1">
    <location>
        <begin position="11"/>
        <end position="23"/>
    </location>
</feature>
<dbReference type="InterPro" id="IPR051675">
    <property type="entry name" value="Endo/Exo/Phosphatase_dom_1"/>
</dbReference>
<reference evidence="4 5" key="1">
    <citation type="submission" date="2023-03" db="EMBL/GenBank/DDBJ databases">
        <title>Isolation and description of six Streptomyces strains from soil environments, able to metabolize different microbial glucans.</title>
        <authorList>
            <person name="Widen T."/>
            <person name="Larsbrink J."/>
        </authorList>
    </citation>
    <scope>NUCLEOTIDE SEQUENCE [LARGE SCALE GENOMIC DNA]</scope>
    <source>
        <strain evidence="4 5">Mut1</strain>
    </source>
</reference>
<feature type="compositionally biased region" description="Low complexity" evidence="1">
    <location>
        <begin position="50"/>
        <end position="61"/>
    </location>
</feature>
<name>A0ABY9HHG9_9ACTN</name>
<dbReference type="Gene3D" id="1.10.150.320">
    <property type="entry name" value="Photosystem II 12 kDa extrinsic protein"/>
    <property type="match status" value="1"/>
</dbReference>
<feature type="transmembrane region" description="Helical" evidence="2">
    <location>
        <begin position="189"/>
        <end position="208"/>
    </location>
</feature>
<evidence type="ECO:0000256" key="1">
    <source>
        <dbReference type="SAM" id="MobiDB-lite"/>
    </source>
</evidence>
<feature type="region of interest" description="Disordered" evidence="1">
    <location>
        <begin position="224"/>
        <end position="256"/>
    </location>
</feature>
<organism evidence="4 5">
    <name type="scientific">Streptomyces castrisilvae</name>
    <dbReference type="NCBI Taxonomy" id="3033811"/>
    <lineage>
        <taxon>Bacteria</taxon>
        <taxon>Bacillati</taxon>
        <taxon>Actinomycetota</taxon>
        <taxon>Actinomycetes</taxon>
        <taxon>Kitasatosporales</taxon>
        <taxon>Streptomycetaceae</taxon>
        <taxon>Streptomyces</taxon>
    </lineage>
</organism>
<feature type="compositionally biased region" description="Low complexity" evidence="1">
    <location>
        <begin position="121"/>
        <end position="147"/>
    </location>
</feature>
<feature type="compositionally biased region" description="Pro residues" evidence="1">
    <location>
        <begin position="108"/>
        <end position="120"/>
    </location>
</feature>
<feature type="region of interest" description="Disordered" evidence="1">
    <location>
        <begin position="1"/>
        <end position="62"/>
    </location>
</feature>
<feature type="domain" description="Helix-hairpin-helix DNA-binding motif class 1" evidence="3">
    <location>
        <begin position="378"/>
        <end position="397"/>
    </location>
</feature>
<dbReference type="PANTHER" id="PTHR21180:SF32">
    <property type="entry name" value="ENDONUCLEASE_EXONUCLEASE_PHOSPHATASE FAMILY DOMAIN-CONTAINING PROTEIN 1"/>
    <property type="match status" value="1"/>
</dbReference>
<gene>
    <name evidence="4" type="ORF">P8A18_09900</name>
</gene>
<keyword evidence="2" id="KW-0472">Membrane</keyword>
<keyword evidence="2" id="KW-0812">Transmembrane</keyword>
<dbReference type="InterPro" id="IPR019554">
    <property type="entry name" value="Soluble_ligand-bd"/>
</dbReference>
<evidence type="ECO:0000259" key="3">
    <source>
        <dbReference type="SMART" id="SM00278"/>
    </source>
</evidence>
<dbReference type="EMBL" id="CP120997">
    <property type="protein sequence ID" value="WLQ33746.1"/>
    <property type="molecule type" value="Genomic_DNA"/>
</dbReference>
<accession>A0ABY9HHG9</accession>
<dbReference type="Gene3D" id="3.10.560.10">
    <property type="entry name" value="Outer membrane lipoprotein wza domain like"/>
    <property type="match status" value="1"/>
</dbReference>
<keyword evidence="2" id="KW-1133">Transmembrane helix</keyword>
<dbReference type="InterPro" id="IPR003583">
    <property type="entry name" value="Hlx-hairpin-Hlx_DNA-bd_motif"/>
</dbReference>
<keyword evidence="5" id="KW-1185">Reference proteome</keyword>
<evidence type="ECO:0000256" key="2">
    <source>
        <dbReference type="SAM" id="Phobius"/>
    </source>
</evidence>